<evidence type="ECO:0000256" key="1">
    <source>
        <dbReference type="ARBA" id="ARBA00022729"/>
    </source>
</evidence>
<feature type="compositionally biased region" description="Low complexity" evidence="2">
    <location>
        <begin position="482"/>
        <end position="491"/>
    </location>
</feature>
<feature type="domain" description="SbsA Ig-like" evidence="3">
    <location>
        <begin position="41"/>
        <end position="138"/>
    </location>
</feature>
<comment type="caution">
    <text evidence="4">The sequence shown here is derived from an EMBL/GenBank/DDBJ whole genome shotgun (WGS) entry which is preliminary data.</text>
</comment>
<dbReference type="Pfam" id="PF13205">
    <property type="entry name" value="Big_5"/>
    <property type="match status" value="1"/>
</dbReference>
<dbReference type="EMBL" id="BAABGY010000015">
    <property type="protein sequence ID" value="GAA4341186.1"/>
    <property type="molecule type" value="Genomic_DNA"/>
</dbReference>
<proteinExistence type="predicted"/>
<feature type="region of interest" description="Disordered" evidence="2">
    <location>
        <begin position="469"/>
        <end position="526"/>
    </location>
</feature>
<dbReference type="PROSITE" id="PS51257">
    <property type="entry name" value="PROKAR_LIPOPROTEIN"/>
    <property type="match status" value="1"/>
</dbReference>
<organism evidence="4 5">
    <name type="scientific">Flaviaesturariibacter amylovorans</name>
    <dbReference type="NCBI Taxonomy" id="1084520"/>
    <lineage>
        <taxon>Bacteria</taxon>
        <taxon>Pseudomonadati</taxon>
        <taxon>Bacteroidota</taxon>
        <taxon>Chitinophagia</taxon>
        <taxon>Chitinophagales</taxon>
        <taxon>Chitinophagaceae</taxon>
        <taxon>Flaviaestuariibacter</taxon>
    </lineage>
</organism>
<name>A0ABP8HLZ6_9BACT</name>
<dbReference type="InterPro" id="IPR032812">
    <property type="entry name" value="SbsA_Ig"/>
</dbReference>
<gene>
    <name evidence="4" type="ORF">GCM10023184_39380</name>
</gene>
<accession>A0ABP8HLZ6</accession>
<dbReference type="Proteomes" id="UP001501725">
    <property type="component" value="Unassembled WGS sequence"/>
</dbReference>
<keyword evidence="1" id="KW-0732">Signal</keyword>
<feature type="region of interest" description="Disordered" evidence="2">
    <location>
        <begin position="252"/>
        <end position="277"/>
    </location>
</feature>
<evidence type="ECO:0000259" key="3">
    <source>
        <dbReference type="Pfam" id="PF13205"/>
    </source>
</evidence>
<protein>
    <recommendedName>
        <fullName evidence="3">SbsA Ig-like domain-containing protein</fullName>
    </recommendedName>
</protein>
<evidence type="ECO:0000313" key="4">
    <source>
        <dbReference type="EMBL" id="GAA4341186.1"/>
    </source>
</evidence>
<reference evidence="5" key="1">
    <citation type="journal article" date="2019" name="Int. J. Syst. Evol. Microbiol.">
        <title>The Global Catalogue of Microorganisms (GCM) 10K type strain sequencing project: providing services to taxonomists for standard genome sequencing and annotation.</title>
        <authorList>
            <consortium name="The Broad Institute Genomics Platform"/>
            <consortium name="The Broad Institute Genome Sequencing Center for Infectious Disease"/>
            <person name="Wu L."/>
            <person name="Ma J."/>
        </authorList>
    </citation>
    <scope>NUCLEOTIDE SEQUENCE [LARGE SCALE GENOMIC DNA]</scope>
    <source>
        <strain evidence="5">JCM 17919</strain>
    </source>
</reference>
<evidence type="ECO:0000256" key="2">
    <source>
        <dbReference type="SAM" id="MobiDB-lite"/>
    </source>
</evidence>
<sequence>MFAFSMKKVLFLFPAALLLAFALFGGAGCANIVPPLGGPRDSLPPRVVKVTPGDSSLNFRGNEIVVQFDEYVDYTPGSVLFTPLFEKPAEITARLRTLTIKLRDSLEPNTTYNLNFGEAIKDFNEGNVLRGYTYTFSTGPYLDSLTLSGSVDLAETGTIDTTLTMLLYRNLDDSAVVKERPRYITRLNSEGRFTFRNLPSGTFALYALGDPQNARRYQNKSQLFAFTDSPIVVRPGTPDVLLHAYQETKAATTAGTTSGAPGAPGSKGPPQPATDRRLKYTPVISGDQDLQRDFQINFANKVTRLDSTKVRLTVDTTYTPVPFRLSLDSTARVLSVRSAWRSGAQYQLLLDKDFATDSTGRSQLRTDTVRFAAKSTSDYGRLVLRFRGIDPKLNPVLQFVLNGTVQFSAPISSGTLNRDFFEPGDYELRVLFDRNGNGTWDPGRFFEGRRQPELVRPVERRLNVKPDIDTEVEIDIPGPDTPAAGSASPAPNSAPAPANPAPGGNRPAQTPSTPPPGGQRPQKTGG</sequence>
<keyword evidence="5" id="KW-1185">Reference proteome</keyword>
<evidence type="ECO:0000313" key="5">
    <source>
        <dbReference type="Proteomes" id="UP001501725"/>
    </source>
</evidence>
<feature type="compositionally biased region" description="Low complexity" evidence="2">
    <location>
        <begin position="252"/>
        <end position="266"/>
    </location>
</feature>